<dbReference type="OMA" id="HMIEYAD"/>
<dbReference type="STRING" id="283909.R7TUF4"/>
<dbReference type="InterPro" id="IPR011992">
    <property type="entry name" value="EF-hand-dom_pair"/>
</dbReference>
<dbReference type="InterPro" id="IPR002048">
    <property type="entry name" value="EF_hand_dom"/>
</dbReference>
<dbReference type="SUPFAM" id="SSF47473">
    <property type="entry name" value="EF-hand"/>
    <property type="match status" value="1"/>
</dbReference>
<keyword evidence="1" id="KW-0677">Repeat</keyword>
<feature type="domain" description="EF-hand" evidence="3">
    <location>
        <begin position="62"/>
        <end position="97"/>
    </location>
</feature>
<dbReference type="Pfam" id="PF13499">
    <property type="entry name" value="EF-hand_7"/>
    <property type="match status" value="2"/>
</dbReference>
<name>R7TUF4_CAPTE</name>
<dbReference type="HOGENOM" id="CLU_061288_2_1_1"/>
<dbReference type="PANTHER" id="PTHR23048:SF0">
    <property type="entry name" value="CALMODULIN LIKE 3"/>
    <property type="match status" value="1"/>
</dbReference>
<evidence type="ECO:0000256" key="2">
    <source>
        <dbReference type="ARBA" id="ARBA00022837"/>
    </source>
</evidence>
<dbReference type="PANTHER" id="PTHR23048">
    <property type="entry name" value="MYOSIN LIGHT CHAIN 1, 3"/>
    <property type="match status" value="1"/>
</dbReference>
<dbReference type="GO" id="GO:0005509">
    <property type="term" value="F:calcium ion binding"/>
    <property type="evidence" value="ECO:0007669"/>
    <property type="project" value="InterPro"/>
</dbReference>
<dbReference type="AlphaFoldDB" id="R7TUF4"/>
<reference evidence="6" key="1">
    <citation type="submission" date="2012-12" db="EMBL/GenBank/DDBJ databases">
        <authorList>
            <person name="Hellsten U."/>
            <person name="Grimwood J."/>
            <person name="Chapman J.A."/>
            <person name="Shapiro H."/>
            <person name="Aerts A."/>
            <person name="Otillar R.P."/>
            <person name="Terry A.Y."/>
            <person name="Boore J.L."/>
            <person name="Simakov O."/>
            <person name="Marletaz F."/>
            <person name="Cho S.-J."/>
            <person name="Edsinger-Gonzales E."/>
            <person name="Havlak P."/>
            <person name="Kuo D.-H."/>
            <person name="Larsson T."/>
            <person name="Lv J."/>
            <person name="Arendt D."/>
            <person name="Savage R."/>
            <person name="Osoegawa K."/>
            <person name="de Jong P."/>
            <person name="Lindberg D.R."/>
            <person name="Seaver E.C."/>
            <person name="Weisblat D.A."/>
            <person name="Putnam N.H."/>
            <person name="Grigoriev I.V."/>
            <person name="Rokhsar D.S."/>
        </authorList>
    </citation>
    <scope>NUCLEOTIDE SEQUENCE</scope>
    <source>
        <strain evidence="6">I ESC-2004</strain>
    </source>
</reference>
<dbReference type="SMART" id="SM00054">
    <property type="entry name" value="EFh"/>
    <property type="match status" value="4"/>
</dbReference>
<feature type="domain" description="EF-hand" evidence="3">
    <location>
        <begin position="98"/>
        <end position="133"/>
    </location>
</feature>
<dbReference type="EMBL" id="KB309217">
    <property type="protein sequence ID" value="ELT95101.1"/>
    <property type="molecule type" value="Genomic_DNA"/>
</dbReference>
<evidence type="ECO:0000256" key="1">
    <source>
        <dbReference type="ARBA" id="ARBA00022737"/>
    </source>
</evidence>
<evidence type="ECO:0000313" key="4">
    <source>
        <dbReference type="EMBL" id="ELT95101.1"/>
    </source>
</evidence>
<dbReference type="InterPro" id="IPR050230">
    <property type="entry name" value="CALM/Myosin/TropC-like"/>
</dbReference>
<dbReference type="InterPro" id="IPR018247">
    <property type="entry name" value="EF_Hand_1_Ca_BS"/>
</dbReference>
<dbReference type="PROSITE" id="PS50222">
    <property type="entry name" value="EF_HAND_2"/>
    <property type="match status" value="3"/>
</dbReference>
<dbReference type="OrthoDB" id="26525at2759"/>
<reference evidence="5" key="3">
    <citation type="submission" date="2015-06" db="UniProtKB">
        <authorList>
            <consortium name="EnsemblMetazoa"/>
        </authorList>
    </citation>
    <scope>IDENTIFICATION</scope>
</reference>
<organism evidence="4">
    <name type="scientific">Capitella teleta</name>
    <name type="common">Polychaete worm</name>
    <dbReference type="NCBI Taxonomy" id="283909"/>
    <lineage>
        <taxon>Eukaryota</taxon>
        <taxon>Metazoa</taxon>
        <taxon>Spiralia</taxon>
        <taxon>Lophotrochozoa</taxon>
        <taxon>Annelida</taxon>
        <taxon>Polychaeta</taxon>
        <taxon>Sedentaria</taxon>
        <taxon>Scolecida</taxon>
        <taxon>Capitellidae</taxon>
        <taxon>Capitella</taxon>
    </lineage>
</organism>
<dbReference type="Gene3D" id="1.10.238.10">
    <property type="entry name" value="EF-hand"/>
    <property type="match status" value="2"/>
</dbReference>
<accession>R7TUF4</accession>
<reference evidence="4 6" key="2">
    <citation type="journal article" date="2013" name="Nature">
        <title>Insights into bilaterian evolution from three spiralian genomes.</title>
        <authorList>
            <person name="Simakov O."/>
            <person name="Marletaz F."/>
            <person name="Cho S.J."/>
            <person name="Edsinger-Gonzales E."/>
            <person name="Havlak P."/>
            <person name="Hellsten U."/>
            <person name="Kuo D.H."/>
            <person name="Larsson T."/>
            <person name="Lv J."/>
            <person name="Arendt D."/>
            <person name="Savage R."/>
            <person name="Osoegawa K."/>
            <person name="de Jong P."/>
            <person name="Grimwood J."/>
            <person name="Chapman J.A."/>
            <person name="Shapiro H."/>
            <person name="Aerts A."/>
            <person name="Otillar R.P."/>
            <person name="Terry A.Y."/>
            <person name="Boore J.L."/>
            <person name="Grigoriev I.V."/>
            <person name="Lindberg D.R."/>
            <person name="Seaver E.C."/>
            <person name="Weisblat D.A."/>
            <person name="Putnam N.H."/>
            <person name="Rokhsar D.S."/>
        </authorList>
    </citation>
    <scope>NUCLEOTIDE SEQUENCE</scope>
    <source>
        <strain evidence="4 6">I ESC-2004</strain>
    </source>
</reference>
<evidence type="ECO:0000259" key="3">
    <source>
        <dbReference type="PROSITE" id="PS50222"/>
    </source>
</evidence>
<protein>
    <recommendedName>
        <fullName evidence="3">EF-hand domain-containing protein</fullName>
    </recommendedName>
</protein>
<keyword evidence="2" id="KW-0106">Calcium</keyword>
<gene>
    <name evidence="4" type="ORF">CAPTEDRAFT_224444</name>
</gene>
<dbReference type="EMBL" id="AMQN01002435">
    <property type="status" value="NOT_ANNOTATED_CDS"/>
    <property type="molecule type" value="Genomic_DNA"/>
</dbReference>
<dbReference type="EnsemblMetazoa" id="CapteT224444">
    <property type="protein sequence ID" value="CapteP224444"/>
    <property type="gene ID" value="CapteG224444"/>
</dbReference>
<dbReference type="Proteomes" id="UP000014760">
    <property type="component" value="Unassembled WGS sequence"/>
</dbReference>
<dbReference type="CDD" id="cd00051">
    <property type="entry name" value="EFh"/>
    <property type="match status" value="2"/>
</dbReference>
<dbReference type="FunFam" id="1.10.238.10:FF:000527">
    <property type="entry name" value="Calmodulin-3"/>
    <property type="match status" value="1"/>
</dbReference>
<sequence>MFLCHLQSNENEKERRKKMEQKNIFFTDPEDIDHDVIGESSAIQLSEQEIQQFSKKFGFTDSQIKQFVEAFSVFDKNCDGLITSGELGQVMTDLGHRPSLQELEALIKGVDIDKDGCVNFEEFLQMMCAKIDGDEQPEAELKEVFDVMDLDQDGVISISDLHSILAKLGESISKEEAEEMVKVADFNADGVVDFPVLPNCVTRPGAVYYCLWWYAG</sequence>
<keyword evidence="6" id="KW-1185">Reference proteome</keyword>
<proteinExistence type="predicted"/>
<dbReference type="GO" id="GO:0016460">
    <property type="term" value="C:myosin II complex"/>
    <property type="evidence" value="ECO:0007669"/>
    <property type="project" value="TreeGrafter"/>
</dbReference>
<dbReference type="PROSITE" id="PS00018">
    <property type="entry name" value="EF_HAND_1"/>
    <property type="match status" value="3"/>
</dbReference>
<feature type="domain" description="EF-hand" evidence="3">
    <location>
        <begin position="136"/>
        <end position="171"/>
    </location>
</feature>
<evidence type="ECO:0000313" key="6">
    <source>
        <dbReference type="Proteomes" id="UP000014760"/>
    </source>
</evidence>
<evidence type="ECO:0000313" key="5">
    <source>
        <dbReference type="EnsemblMetazoa" id="CapteP224444"/>
    </source>
</evidence>